<dbReference type="OrthoDB" id="9996331at2759"/>
<dbReference type="InterPro" id="IPR006120">
    <property type="entry name" value="Resolvase_HTH_dom"/>
</dbReference>
<keyword evidence="3" id="KW-1185">Reference proteome</keyword>
<dbReference type="GO" id="GO:0000150">
    <property type="term" value="F:DNA strand exchange activity"/>
    <property type="evidence" value="ECO:0007669"/>
    <property type="project" value="InterPro"/>
</dbReference>
<dbReference type="Gene3D" id="1.10.10.60">
    <property type="entry name" value="Homeodomain-like"/>
    <property type="match status" value="1"/>
</dbReference>
<sequence>IAEKMSSERDRRLQVRALLDSGQTITEIVCQLGISRKTVYNVKAGGVERKVGSGGKRTLDEEEVIRAIEEDPLKSLQSHARDMGIPKSTLVDNVKRISGGAW</sequence>
<dbReference type="Pfam" id="PF02796">
    <property type="entry name" value="HTH_7"/>
    <property type="match status" value="1"/>
</dbReference>
<evidence type="ECO:0000313" key="2">
    <source>
        <dbReference type="EMBL" id="QQP53784.1"/>
    </source>
</evidence>
<accession>A0A7T8KDB8</accession>
<feature type="non-terminal residue" evidence="2">
    <location>
        <position position="1"/>
    </location>
</feature>
<evidence type="ECO:0000313" key="3">
    <source>
        <dbReference type="Proteomes" id="UP000595437"/>
    </source>
</evidence>
<evidence type="ECO:0000259" key="1">
    <source>
        <dbReference type="Pfam" id="PF02796"/>
    </source>
</evidence>
<gene>
    <name evidence="2" type="ORF">FKW44_006384</name>
</gene>
<name>A0A7T8KDB8_CALRO</name>
<dbReference type="EMBL" id="CP045893">
    <property type="protein sequence ID" value="QQP53784.1"/>
    <property type="molecule type" value="Genomic_DNA"/>
</dbReference>
<dbReference type="AlphaFoldDB" id="A0A7T8KDB8"/>
<dbReference type="Proteomes" id="UP000595437">
    <property type="component" value="Chromosome 4"/>
</dbReference>
<protein>
    <recommendedName>
        <fullName evidence="1">Resolvase HTH domain-containing protein</fullName>
    </recommendedName>
</protein>
<organism evidence="2 3">
    <name type="scientific">Caligus rogercresseyi</name>
    <name type="common">Sea louse</name>
    <dbReference type="NCBI Taxonomy" id="217165"/>
    <lineage>
        <taxon>Eukaryota</taxon>
        <taxon>Metazoa</taxon>
        <taxon>Ecdysozoa</taxon>
        <taxon>Arthropoda</taxon>
        <taxon>Crustacea</taxon>
        <taxon>Multicrustacea</taxon>
        <taxon>Hexanauplia</taxon>
        <taxon>Copepoda</taxon>
        <taxon>Siphonostomatoida</taxon>
        <taxon>Caligidae</taxon>
        <taxon>Caligus</taxon>
    </lineage>
</organism>
<reference evidence="3" key="1">
    <citation type="submission" date="2021-01" db="EMBL/GenBank/DDBJ databases">
        <title>Caligus Genome Assembly.</title>
        <authorList>
            <person name="Gallardo-Escarate C."/>
        </authorList>
    </citation>
    <scope>NUCLEOTIDE SEQUENCE [LARGE SCALE GENOMIC DNA]</scope>
</reference>
<feature type="domain" description="Resolvase HTH" evidence="1">
    <location>
        <begin position="11"/>
        <end position="44"/>
    </location>
</feature>
<proteinExistence type="predicted"/>
<dbReference type="GO" id="GO:0003677">
    <property type="term" value="F:DNA binding"/>
    <property type="evidence" value="ECO:0007669"/>
    <property type="project" value="InterPro"/>
</dbReference>